<feature type="compositionally biased region" description="Pro residues" evidence="5">
    <location>
        <begin position="142"/>
        <end position="152"/>
    </location>
</feature>
<dbReference type="InterPro" id="IPR051694">
    <property type="entry name" value="Immunoregulatory_rcpt-like"/>
</dbReference>
<gene>
    <name evidence="7" type="ORF">B0T14DRAFT_492125</name>
</gene>
<feature type="transmembrane region" description="Helical" evidence="6">
    <location>
        <begin position="165"/>
        <end position="186"/>
    </location>
</feature>
<dbReference type="GO" id="GO:0071944">
    <property type="term" value="C:cell periphery"/>
    <property type="evidence" value="ECO:0007669"/>
    <property type="project" value="UniProtKB-ARBA"/>
</dbReference>
<keyword evidence="3 6" id="KW-1133">Transmembrane helix</keyword>
<comment type="caution">
    <text evidence="7">The sequence shown here is derived from an EMBL/GenBank/DDBJ whole genome shotgun (WGS) entry which is preliminary data.</text>
</comment>
<evidence type="ECO:0000256" key="6">
    <source>
        <dbReference type="SAM" id="Phobius"/>
    </source>
</evidence>
<proteinExistence type="predicted"/>
<keyword evidence="8" id="KW-1185">Reference proteome</keyword>
<evidence type="ECO:0000256" key="2">
    <source>
        <dbReference type="ARBA" id="ARBA00022692"/>
    </source>
</evidence>
<evidence type="ECO:0000256" key="4">
    <source>
        <dbReference type="ARBA" id="ARBA00023136"/>
    </source>
</evidence>
<evidence type="ECO:0000313" key="8">
    <source>
        <dbReference type="Proteomes" id="UP001175000"/>
    </source>
</evidence>
<dbReference type="EMBL" id="JAULSU010000001">
    <property type="protein sequence ID" value="KAK0634099.1"/>
    <property type="molecule type" value="Genomic_DNA"/>
</dbReference>
<keyword evidence="4 6" id="KW-0472">Membrane</keyword>
<evidence type="ECO:0000256" key="3">
    <source>
        <dbReference type="ARBA" id="ARBA00022989"/>
    </source>
</evidence>
<name>A0AA40CE48_9PEZI</name>
<accession>A0AA40CE48</accession>
<evidence type="ECO:0000256" key="5">
    <source>
        <dbReference type="SAM" id="MobiDB-lite"/>
    </source>
</evidence>
<organism evidence="7 8">
    <name type="scientific">Immersiella caudata</name>
    <dbReference type="NCBI Taxonomy" id="314043"/>
    <lineage>
        <taxon>Eukaryota</taxon>
        <taxon>Fungi</taxon>
        <taxon>Dikarya</taxon>
        <taxon>Ascomycota</taxon>
        <taxon>Pezizomycotina</taxon>
        <taxon>Sordariomycetes</taxon>
        <taxon>Sordariomycetidae</taxon>
        <taxon>Sordariales</taxon>
        <taxon>Lasiosphaeriaceae</taxon>
        <taxon>Immersiella</taxon>
    </lineage>
</organism>
<evidence type="ECO:0000256" key="1">
    <source>
        <dbReference type="ARBA" id="ARBA00004167"/>
    </source>
</evidence>
<comment type="subcellular location">
    <subcellularLocation>
        <location evidence="1">Membrane</location>
        <topology evidence="1">Single-pass membrane protein</topology>
    </subcellularLocation>
</comment>
<feature type="compositionally biased region" description="Low complexity" evidence="5">
    <location>
        <begin position="122"/>
        <end position="141"/>
    </location>
</feature>
<reference evidence="7" key="1">
    <citation type="submission" date="2023-06" db="EMBL/GenBank/DDBJ databases">
        <title>Genome-scale phylogeny and comparative genomics of the fungal order Sordariales.</title>
        <authorList>
            <consortium name="Lawrence Berkeley National Laboratory"/>
            <person name="Hensen N."/>
            <person name="Bonometti L."/>
            <person name="Westerberg I."/>
            <person name="Brannstrom I.O."/>
            <person name="Guillou S."/>
            <person name="Cros-Aarteil S."/>
            <person name="Calhoun S."/>
            <person name="Haridas S."/>
            <person name="Kuo A."/>
            <person name="Mondo S."/>
            <person name="Pangilinan J."/>
            <person name="Riley R."/>
            <person name="Labutti K."/>
            <person name="Andreopoulos B."/>
            <person name="Lipzen A."/>
            <person name="Chen C."/>
            <person name="Yanf M."/>
            <person name="Daum C."/>
            <person name="Ng V."/>
            <person name="Clum A."/>
            <person name="Steindorff A."/>
            <person name="Ohm R."/>
            <person name="Martin F."/>
            <person name="Silar P."/>
            <person name="Natvig D."/>
            <person name="Lalanne C."/>
            <person name="Gautier V."/>
            <person name="Ament-Velasquez S.L."/>
            <person name="Kruys A."/>
            <person name="Hutchinson M.I."/>
            <person name="Powell A.J."/>
            <person name="Barry K."/>
            <person name="Miller A.N."/>
            <person name="Grigoriev I.V."/>
            <person name="Debuchy R."/>
            <person name="Gladieux P."/>
            <person name="Thoren M.H."/>
            <person name="Johannesson H."/>
        </authorList>
    </citation>
    <scope>NUCLEOTIDE SEQUENCE</scope>
    <source>
        <strain evidence="7">CBS 606.72</strain>
    </source>
</reference>
<keyword evidence="2 6" id="KW-0812">Transmembrane</keyword>
<sequence>MAASPSGFALRVNGTSCLNHEVDCGQTVAPYHVCCPAGSFCPTQYNVDCCPTPANCTASLVQNPRCANETWDLYDNGGYFCCLKGLFGYAARVTNSNGCGSEGYILKSGEVMLPLVRAGEDPSTTSSPSSSSSSASTATSSSPPPSATPPLPSQESPSLPTGTKAGIGIGVTIGVIALALLAWAAFARHKRRRLKGSEKNSPPVVPQELHVVAGPSPEVKSAGYQRYELDGRQMPVEVAGENNHAVELEARR</sequence>
<dbReference type="PANTHER" id="PTHR15549">
    <property type="entry name" value="PAIRED IMMUNOGLOBULIN-LIKE TYPE 2 RECEPTOR"/>
    <property type="match status" value="1"/>
</dbReference>
<dbReference type="AlphaFoldDB" id="A0AA40CE48"/>
<dbReference type="GO" id="GO:0016020">
    <property type="term" value="C:membrane"/>
    <property type="evidence" value="ECO:0007669"/>
    <property type="project" value="UniProtKB-SubCell"/>
</dbReference>
<protein>
    <submittedName>
        <fullName evidence="7">Uncharacterized protein</fullName>
    </submittedName>
</protein>
<feature type="region of interest" description="Disordered" evidence="5">
    <location>
        <begin position="118"/>
        <end position="161"/>
    </location>
</feature>
<dbReference type="Proteomes" id="UP001175000">
    <property type="component" value="Unassembled WGS sequence"/>
</dbReference>
<evidence type="ECO:0000313" key="7">
    <source>
        <dbReference type="EMBL" id="KAK0634099.1"/>
    </source>
</evidence>